<accession>B4Q5H9</accession>
<dbReference type="Bgee" id="FBgn0268665">
    <property type="expression patterns" value="Expressed in embryo and 1 other cell type or tissue"/>
</dbReference>
<dbReference type="InterPro" id="IPR039788">
    <property type="entry name" value="NOL4/NOL4L"/>
</dbReference>
<feature type="compositionally biased region" description="Acidic residues" evidence="1">
    <location>
        <begin position="154"/>
        <end position="166"/>
    </location>
</feature>
<evidence type="ECO:0000256" key="1">
    <source>
        <dbReference type="SAM" id="MobiDB-lite"/>
    </source>
</evidence>
<evidence type="ECO:0000313" key="3">
    <source>
        <dbReference type="EMBL" id="EDX05023.1"/>
    </source>
</evidence>
<dbReference type="Proteomes" id="UP000000304">
    <property type="component" value="Chromosome 2L"/>
</dbReference>
<feature type="region of interest" description="Disordered" evidence="1">
    <location>
        <begin position="124"/>
        <end position="167"/>
    </location>
</feature>
<gene>
    <name evidence="3" type="primary">Dsim\GD23955</name>
    <name evidence="3" type="ORF">Dsim_GD23955</name>
</gene>
<protein>
    <submittedName>
        <fullName evidence="3">GD23955</fullName>
    </submittedName>
</protein>
<evidence type="ECO:0000259" key="2">
    <source>
        <dbReference type="Pfam" id="PF23079"/>
    </source>
</evidence>
<evidence type="ECO:0000313" key="4">
    <source>
        <dbReference type="Proteomes" id="UP000000304"/>
    </source>
</evidence>
<feature type="domain" description="Nucleolar protein 4 helical" evidence="2">
    <location>
        <begin position="201"/>
        <end position="294"/>
    </location>
</feature>
<reference evidence="3 4" key="1">
    <citation type="journal article" date="2007" name="Nature">
        <title>Evolution of genes and genomes on the Drosophila phylogeny.</title>
        <authorList>
            <consortium name="Drosophila 12 Genomes Consortium"/>
            <person name="Clark A.G."/>
            <person name="Eisen M.B."/>
            <person name="Smith D.R."/>
            <person name="Bergman C.M."/>
            <person name="Oliver B."/>
            <person name="Markow T.A."/>
            <person name="Kaufman T.C."/>
            <person name="Kellis M."/>
            <person name="Gelbart W."/>
            <person name="Iyer V.N."/>
            <person name="Pollard D.A."/>
            <person name="Sackton T.B."/>
            <person name="Larracuente A.M."/>
            <person name="Singh N.D."/>
            <person name="Abad J.P."/>
            <person name="Abt D.N."/>
            <person name="Adryan B."/>
            <person name="Aguade M."/>
            <person name="Akashi H."/>
            <person name="Anderson W.W."/>
            <person name="Aquadro C.F."/>
            <person name="Ardell D.H."/>
            <person name="Arguello R."/>
            <person name="Artieri C.G."/>
            <person name="Barbash D.A."/>
            <person name="Barker D."/>
            <person name="Barsanti P."/>
            <person name="Batterham P."/>
            <person name="Batzoglou S."/>
            <person name="Begun D."/>
            <person name="Bhutkar A."/>
            <person name="Blanco E."/>
            <person name="Bosak S.A."/>
            <person name="Bradley R.K."/>
            <person name="Brand A.D."/>
            <person name="Brent M.R."/>
            <person name="Brooks A.N."/>
            <person name="Brown R.H."/>
            <person name="Butlin R.K."/>
            <person name="Caggese C."/>
            <person name="Calvi B.R."/>
            <person name="Bernardo de Carvalho A."/>
            <person name="Caspi A."/>
            <person name="Castrezana S."/>
            <person name="Celniker S.E."/>
            <person name="Chang J.L."/>
            <person name="Chapple C."/>
            <person name="Chatterji S."/>
            <person name="Chinwalla A."/>
            <person name="Civetta A."/>
            <person name="Clifton S.W."/>
            <person name="Comeron J.M."/>
            <person name="Costello J.C."/>
            <person name="Coyne J.A."/>
            <person name="Daub J."/>
            <person name="David R.G."/>
            <person name="Delcher A.L."/>
            <person name="Delehaunty K."/>
            <person name="Do C.B."/>
            <person name="Ebling H."/>
            <person name="Edwards K."/>
            <person name="Eickbush T."/>
            <person name="Evans J.D."/>
            <person name="Filipski A."/>
            <person name="Findeiss S."/>
            <person name="Freyhult E."/>
            <person name="Fulton L."/>
            <person name="Fulton R."/>
            <person name="Garcia A.C."/>
            <person name="Gardiner A."/>
            <person name="Garfield D.A."/>
            <person name="Garvin B.E."/>
            <person name="Gibson G."/>
            <person name="Gilbert D."/>
            <person name="Gnerre S."/>
            <person name="Godfrey J."/>
            <person name="Good R."/>
            <person name="Gotea V."/>
            <person name="Gravely B."/>
            <person name="Greenberg A.J."/>
            <person name="Griffiths-Jones S."/>
            <person name="Gross S."/>
            <person name="Guigo R."/>
            <person name="Gustafson E.A."/>
            <person name="Haerty W."/>
            <person name="Hahn M.W."/>
            <person name="Halligan D.L."/>
            <person name="Halpern A.L."/>
            <person name="Halter G.M."/>
            <person name="Han M.V."/>
            <person name="Heger A."/>
            <person name="Hillier L."/>
            <person name="Hinrichs A.S."/>
            <person name="Holmes I."/>
            <person name="Hoskins R.A."/>
            <person name="Hubisz M.J."/>
            <person name="Hultmark D."/>
            <person name="Huntley M.A."/>
            <person name="Jaffe D.B."/>
            <person name="Jagadeeshan S."/>
            <person name="Jeck W.R."/>
            <person name="Johnson J."/>
            <person name="Jones C.D."/>
            <person name="Jordan W.C."/>
            <person name="Karpen G.H."/>
            <person name="Kataoka E."/>
            <person name="Keightley P.D."/>
            <person name="Kheradpour P."/>
            <person name="Kirkness E.F."/>
            <person name="Koerich L.B."/>
            <person name="Kristiansen K."/>
            <person name="Kudrna D."/>
            <person name="Kulathinal R.J."/>
            <person name="Kumar S."/>
            <person name="Kwok R."/>
            <person name="Lander E."/>
            <person name="Langley C.H."/>
            <person name="Lapoint R."/>
            <person name="Lazzaro B.P."/>
            <person name="Lee S.J."/>
            <person name="Levesque L."/>
            <person name="Li R."/>
            <person name="Lin C.F."/>
            <person name="Lin M.F."/>
            <person name="Lindblad-Toh K."/>
            <person name="Llopart A."/>
            <person name="Long M."/>
            <person name="Low L."/>
            <person name="Lozovsky E."/>
            <person name="Lu J."/>
            <person name="Luo M."/>
            <person name="Machado C.A."/>
            <person name="Makalowski W."/>
            <person name="Marzo M."/>
            <person name="Matsuda M."/>
            <person name="Matzkin L."/>
            <person name="McAllister B."/>
            <person name="McBride C.S."/>
            <person name="McKernan B."/>
            <person name="McKernan K."/>
            <person name="Mendez-Lago M."/>
            <person name="Minx P."/>
            <person name="Mollenhauer M.U."/>
            <person name="Montooth K."/>
            <person name="Mount S.M."/>
            <person name="Mu X."/>
            <person name="Myers E."/>
            <person name="Negre B."/>
            <person name="Newfeld S."/>
            <person name="Nielsen R."/>
            <person name="Noor M.A."/>
            <person name="O'Grady P."/>
            <person name="Pachter L."/>
            <person name="Papaceit M."/>
            <person name="Parisi M.J."/>
            <person name="Parisi M."/>
            <person name="Parts L."/>
            <person name="Pedersen J.S."/>
            <person name="Pesole G."/>
            <person name="Phillippy A.M."/>
            <person name="Ponting C.P."/>
            <person name="Pop M."/>
            <person name="Porcelli D."/>
            <person name="Powell J.R."/>
            <person name="Prohaska S."/>
            <person name="Pruitt K."/>
            <person name="Puig M."/>
            <person name="Quesneville H."/>
            <person name="Ram K.R."/>
            <person name="Rand D."/>
            <person name="Rasmussen M.D."/>
            <person name="Reed L.K."/>
            <person name="Reenan R."/>
            <person name="Reily A."/>
            <person name="Remington K.A."/>
            <person name="Rieger T.T."/>
            <person name="Ritchie M.G."/>
            <person name="Robin C."/>
            <person name="Rogers Y.H."/>
            <person name="Rohde C."/>
            <person name="Rozas J."/>
            <person name="Rubenfield M.J."/>
            <person name="Ruiz A."/>
            <person name="Russo S."/>
            <person name="Salzberg S.L."/>
            <person name="Sanchez-Gracia A."/>
            <person name="Saranga D.J."/>
            <person name="Sato H."/>
            <person name="Schaeffer S.W."/>
            <person name="Schatz M.C."/>
            <person name="Schlenke T."/>
            <person name="Schwartz R."/>
            <person name="Segarra C."/>
            <person name="Singh R.S."/>
            <person name="Sirot L."/>
            <person name="Sirota M."/>
            <person name="Sisneros N.B."/>
            <person name="Smith C.D."/>
            <person name="Smith T.F."/>
            <person name="Spieth J."/>
            <person name="Stage D.E."/>
            <person name="Stark A."/>
            <person name="Stephan W."/>
            <person name="Strausberg R.L."/>
            <person name="Strempel S."/>
            <person name="Sturgill D."/>
            <person name="Sutton G."/>
            <person name="Sutton G.G."/>
            <person name="Tao W."/>
            <person name="Teichmann S."/>
            <person name="Tobari Y.N."/>
            <person name="Tomimura Y."/>
            <person name="Tsolas J.M."/>
            <person name="Valente V.L."/>
            <person name="Venter E."/>
            <person name="Venter J.C."/>
            <person name="Vicario S."/>
            <person name="Vieira F.G."/>
            <person name="Vilella A.J."/>
            <person name="Villasante A."/>
            <person name="Walenz B."/>
            <person name="Wang J."/>
            <person name="Wasserman M."/>
            <person name="Watts T."/>
            <person name="Wilson D."/>
            <person name="Wilson R.K."/>
            <person name="Wing R.A."/>
            <person name="Wolfner M.F."/>
            <person name="Wong A."/>
            <person name="Wong G.K."/>
            <person name="Wu C.I."/>
            <person name="Wu G."/>
            <person name="Yamamoto D."/>
            <person name="Yang H.P."/>
            <person name="Yang S.P."/>
            <person name="Yorke J.A."/>
            <person name="Yoshida K."/>
            <person name="Zdobnov E."/>
            <person name="Zhang P."/>
            <person name="Zhang Y."/>
            <person name="Zimin A.V."/>
            <person name="Baldwin J."/>
            <person name="Abdouelleil A."/>
            <person name="Abdulkadir J."/>
            <person name="Abebe A."/>
            <person name="Abera B."/>
            <person name="Abreu J."/>
            <person name="Acer S.C."/>
            <person name="Aftuck L."/>
            <person name="Alexander A."/>
            <person name="An P."/>
            <person name="Anderson E."/>
            <person name="Anderson S."/>
            <person name="Arachi H."/>
            <person name="Azer M."/>
            <person name="Bachantsang P."/>
            <person name="Barry A."/>
            <person name="Bayul T."/>
            <person name="Berlin A."/>
            <person name="Bessette D."/>
            <person name="Bloom T."/>
            <person name="Blye J."/>
            <person name="Boguslavskiy L."/>
            <person name="Bonnet C."/>
            <person name="Boukhgalter B."/>
            <person name="Bourzgui I."/>
            <person name="Brown A."/>
            <person name="Cahill P."/>
            <person name="Channer S."/>
            <person name="Cheshatsang Y."/>
            <person name="Chuda L."/>
            <person name="Citroen M."/>
            <person name="Collymore A."/>
            <person name="Cooke P."/>
            <person name="Costello M."/>
            <person name="D'Aco K."/>
            <person name="Daza R."/>
            <person name="De Haan G."/>
            <person name="DeGray S."/>
            <person name="DeMaso C."/>
            <person name="Dhargay N."/>
            <person name="Dooley K."/>
            <person name="Dooley E."/>
            <person name="Doricent M."/>
            <person name="Dorje P."/>
            <person name="Dorjee K."/>
            <person name="Dupes A."/>
            <person name="Elong R."/>
            <person name="Falk J."/>
            <person name="Farina A."/>
            <person name="Faro S."/>
            <person name="Ferguson D."/>
            <person name="Fisher S."/>
            <person name="Foley C.D."/>
            <person name="Franke A."/>
            <person name="Friedrich D."/>
            <person name="Gadbois L."/>
            <person name="Gearin G."/>
            <person name="Gearin C.R."/>
            <person name="Giannoukos G."/>
            <person name="Goode T."/>
            <person name="Graham J."/>
            <person name="Grandbois E."/>
            <person name="Grewal S."/>
            <person name="Gyaltsen K."/>
            <person name="Hafez N."/>
            <person name="Hagos B."/>
            <person name="Hall J."/>
            <person name="Henson C."/>
            <person name="Hollinger A."/>
            <person name="Honan T."/>
            <person name="Huard M.D."/>
            <person name="Hughes L."/>
            <person name="Hurhula B."/>
            <person name="Husby M.E."/>
            <person name="Kamat A."/>
            <person name="Kanga B."/>
            <person name="Kashin S."/>
            <person name="Khazanovich D."/>
            <person name="Kisner P."/>
            <person name="Lance K."/>
            <person name="Lara M."/>
            <person name="Lee W."/>
            <person name="Lennon N."/>
            <person name="Letendre F."/>
            <person name="LeVine R."/>
            <person name="Lipovsky A."/>
            <person name="Liu X."/>
            <person name="Liu J."/>
            <person name="Liu S."/>
            <person name="Lokyitsang T."/>
            <person name="Lokyitsang Y."/>
            <person name="Lubonja R."/>
            <person name="Lui A."/>
            <person name="MacDonald P."/>
            <person name="Magnisalis V."/>
            <person name="Maru K."/>
            <person name="Matthews C."/>
            <person name="McCusker W."/>
            <person name="McDonough S."/>
            <person name="Mehta T."/>
            <person name="Meldrim J."/>
            <person name="Meneus L."/>
            <person name="Mihai O."/>
            <person name="Mihalev A."/>
            <person name="Mihova T."/>
            <person name="Mittelman R."/>
            <person name="Mlenga V."/>
            <person name="Montmayeur A."/>
            <person name="Mulrain L."/>
            <person name="Navidi A."/>
            <person name="Naylor J."/>
            <person name="Negash T."/>
            <person name="Nguyen T."/>
            <person name="Nguyen N."/>
            <person name="Nicol R."/>
            <person name="Norbu C."/>
            <person name="Norbu N."/>
            <person name="Novod N."/>
            <person name="O'Neill B."/>
            <person name="Osman S."/>
            <person name="Markiewicz E."/>
            <person name="Oyono O.L."/>
            <person name="Patti C."/>
            <person name="Phunkhang P."/>
            <person name="Pierre F."/>
            <person name="Priest M."/>
            <person name="Raghuraman S."/>
            <person name="Rege F."/>
            <person name="Reyes R."/>
            <person name="Rise C."/>
            <person name="Rogov P."/>
            <person name="Ross K."/>
            <person name="Ryan E."/>
            <person name="Settipalli S."/>
            <person name="Shea T."/>
            <person name="Sherpa N."/>
            <person name="Shi L."/>
            <person name="Shih D."/>
            <person name="Sparrow T."/>
            <person name="Spaulding J."/>
            <person name="Stalker J."/>
            <person name="Stange-Thomann N."/>
            <person name="Stavropoulos S."/>
            <person name="Stone C."/>
            <person name="Strader C."/>
            <person name="Tesfaye S."/>
            <person name="Thomson T."/>
            <person name="Thoulutsang Y."/>
            <person name="Thoulutsang D."/>
            <person name="Topham K."/>
            <person name="Topping I."/>
            <person name="Tsamla T."/>
            <person name="Vassiliev H."/>
            <person name="Vo A."/>
            <person name="Wangchuk T."/>
            <person name="Wangdi T."/>
            <person name="Weiand M."/>
            <person name="Wilkinson J."/>
            <person name="Wilson A."/>
            <person name="Yadav S."/>
            <person name="Young G."/>
            <person name="Yu Q."/>
            <person name="Zembek L."/>
            <person name="Zhong D."/>
            <person name="Zimmer A."/>
            <person name="Zwirko Z."/>
            <person name="Jaffe D.B."/>
            <person name="Alvarez P."/>
            <person name="Brockman W."/>
            <person name="Butler J."/>
            <person name="Chin C."/>
            <person name="Gnerre S."/>
            <person name="Grabherr M."/>
            <person name="Kleber M."/>
            <person name="Mauceli E."/>
            <person name="MacCallum I."/>
        </authorList>
    </citation>
    <scope>NUCLEOTIDE SEQUENCE [LARGE SCALE GENOMIC DNA]</scope>
    <source>
        <strain evidence="4">white501</strain>
    </source>
</reference>
<proteinExistence type="predicted"/>
<dbReference type="STRING" id="7240.B4Q5H9"/>
<dbReference type="InterPro" id="IPR056549">
    <property type="entry name" value="HTH_NOL4"/>
</dbReference>
<dbReference type="OrthoDB" id="6371073at2759"/>
<dbReference type="AlphaFoldDB" id="B4Q5H9"/>
<dbReference type="OMA" id="IPSFQMF"/>
<dbReference type="PhylomeDB" id="B4Q5H9"/>
<dbReference type="Pfam" id="PF23079">
    <property type="entry name" value="HTH_NOL4_2nd"/>
    <property type="match status" value="1"/>
</dbReference>
<organism evidence="3 4">
    <name type="scientific">Drosophila simulans</name>
    <name type="common">Fruit fly</name>
    <dbReference type="NCBI Taxonomy" id="7240"/>
    <lineage>
        <taxon>Eukaryota</taxon>
        <taxon>Metazoa</taxon>
        <taxon>Ecdysozoa</taxon>
        <taxon>Arthropoda</taxon>
        <taxon>Hexapoda</taxon>
        <taxon>Insecta</taxon>
        <taxon>Pterygota</taxon>
        <taxon>Neoptera</taxon>
        <taxon>Endopterygota</taxon>
        <taxon>Diptera</taxon>
        <taxon>Brachycera</taxon>
        <taxon>Muscomorpha</taxon>
        <taxon>Ephydroidea</taxon>
        <taxon>Drosophilidae</taxon>
        <taxon>Drosophila</taxon>
        <taxon>Sophophora</taxon>
    </lineage>
</organism>
<dbReference type="EMBL" id="CM000361">
    <property type="protein sequence ID" value="EDX05023.1"/>
    <property type="molecule type" value="Genomic_DNA"/>
</dbReference>
<dbReference type="PANTHER" id="PTHR12449:SF22">
    <property type="entry name" value="NUCLEOLAR PROTEIN 4"/>
    <property type="match status" value="1"/>
</dbReference>
<sequence length="505" mass="49972">METIPATPVVSTDTASVVGVGVGGVGGGGAAAGAGGGAGGAGGLLGDVVSGLGGGLVNESEAYAGLMKDADKLKLMLLAWNYQNSTAVRNGTEGPDLSVVGGLWAQYQNALAQNAAAAAAASGKMDSSLSPVPRQDAHSPMETQDETNSSGQKEEDEVSEDDSDDKLDEKLATTHDPERIIHLAIHLVTSAKRVSITSIPSFQMFVRLFVDENLDRIIPISKQPKEKIQAIIDSCARQFPEFSDRSRKRIRTYLKSCRRNKKTRDGWENTTRPTPAHLTSVQAEQILAIACENESMNAKRMRIGLEPITHAVPAPGSAVAAAAAAAAAAAVVAATSSSAGGTSTTAAGNATATCGMGGVGDATGLTSAAAAALPFVSAVGFARSTPNSEHADVLPFGGAGTAGGSGGGGAAGGGGGGMSSARSSPLALSSNASVSGGASVTGLTLANGAGASNGAGLPASSPYTTDFSSPSTASPFVAAAAAVAAGRAPSYPGYFPAVAGLGNGK</sequence>
<dbReference type="HOGENOM" id="CLU_020587_1_0_1"/>
<keyword evidence="4" id="KW-1185">Reference proteome</keyword>
<name>B4Q5H9_DROSI</name>
<dbReference type="PANTHER" id="PTHR12449">
    <property type="entry name" value="DEATH DOMAIN-CONTAINING PROTEIN"/>
    <property type="match status" value="1"/>
</dbReference>